<dbReference type="GO" id="GO:0003700">
    <property type="term" value="F:DNA-binding transcription factor activity"/>
    <property type="evidence" value="ECO:0007669"/>
    <property type="project" value="InterPro"/>
</dbReference>
<accession>A0A421B572</accession>
<evidence type="ECO:0000259" key="1">
    <source>
        <dbReference type="Pfam" id="PF04545"/>
    </source>
</evidence>
<proteinExistence type="predicted"/>
<feature type="domain" description="RNA polymerase sigma-70 region 4" evidence="1">
    <location>
        <begin position="239"/>
        <end position="278"/>
    </location>
</feature>
<dbReference type="RefSeq" id="WP_170224010.1">
    <property type="nucleotide sequence ID" value="NZ_RCDD01000001.1"/>
</dbReference>
<gene>
    <name evidence="2" type="ORF">CLV68_0083</name>
</gene>
<dbReference type="EMBL" id="RCDD01000001">
    <property type="protein sequence ID" value="RLK59602.1"/>
    <property type="molecule type" value="Genomic_DNA"/>
</dbReference>
<dbReference type="Proteomes" id="UP000282454">
    <property type="component" value="Unassembled WGS sequence"/>
</dbReference>
<dbReference type="SUPFAM" id="SSF47789">
    <property type="entry name" value="C-terminal domain of RNA polymerase alpha subunit"/>
    <property type="match status" value="1"/>
</dbReference>
<dbReference type="Gene3D" id="1.10.150.20">
    <property type="entry name" value="5' to 3' exonuclease, C-terminal subdomain"/>
    <property type="match status" value="1"/>
</dbReference>
<dbReference type="PRINTS" id="PR00046">
    <property type="entry name" value="SIGMA70FCT"/>
</dbReference>
<dbReference type="InterPro" id="IPR013324">
    <property type="entry name" value="RNA_pol_sigma_r3/r4-like"/>
</dbReference>
<keyword evidence="3" id="KW-1185">Reference proteome</keyword>
<sequence length="733" mass="80482">MSGESALGVRPRTWLDAFPWLLGVAQREHVRWGAAIAESDAPERQRRLHQVVDLAMDRLTRWTVGQIFPALVPDFDLHLLELPTRAKNVLTRRGHATTGGLIALSLDDMFEWRGVGSGTITAILHELAELSLSGKVVVPPQKTAEPIHRSEKSDQGTLHSVWLRSVADSIARIATWQTAIGRPTEPIMGGHSAAGVPDEVVKASQRLEALTAEEILAGSALGRDAAELLDDAFRELDIRDVLVLRRRLFADEPATLDELGAHLGITRERVRQIESRARTTMLNRLSVGSLNMVAGSARTMIGTIRPLSDLLVHLPVLAQMVESVDQPAWRVIDRLDDAYEIEDGWCVVPTLSAAKELTRTHLGEHADQYGVALLEDLDLVTTTAPEQQAEFTRAWLSACDYVVDGNQVITRTRSMGDYAAAILSIHGAPMSADEVASRFTVERGARSLRNAMSLDDRFERVDRDRWALAEWGMEAYAGVRSVIREELAKAGGRINLDALIERITGRYSVAASSVITYASAPPFKTLNGVVRLQDASRESRKTPERTNRMYRRSDAWVYRVCITHDHLRGSGSVAPKAIVSILGMQFGEKRQLDSALGPLAVNYCGTQPTFGSIRRFLREDDIPIGTEVFLVIGDDNSFAVQVVAGLRDEPLADALALVGAPTALTGDAARRFFASAINLSTGATVLEVISAFRERGDTEIADLLTSVRQSLETGEPARRHHRALNVDDILELL</sequence>
<comment type="caution">
    <text evidence="2">The sequence shown here is derived from an EMBL/GenBank/DDBJ whole genome shotgun (WGS) entry which is preliminary data.</text>
</comment>
<name>A0A421B572_9PSEU</name>
<reference evidence="2 3" key="1">
    <citation type="submission" date="2018-10" db="EMBL/GenBank/DDBJ databases">
        <title>Genomic Encyclopedia of Archaeal and Bacterial Type Strains, Phase II (KMG-II): from individual species to whole genera.</title>
        <authorList>
            <person name="Goeker M."/>
        </authorList>
    </citation>
    <scope>NUCLEOTIDE SEQUENCE [LARGE SCALE GENOMIC DNA]</scope>
    <source>
        <strain evidence="2 3">DSM 45657</strain>
    </source>
</reference>
<dbReference type="InterPro" id="IPR007630">
    <property type="entry name" value="RNA_pol_sigma70_r4"/>
</dbReference>
<dbReference type="InterPro" id="IPR000943">
    <property type="entry name" value="RNA_pol_sigma70"/>
</dbReference>
<dbReference type="InterPro" id="IPR036388">
    <property type="entry name" value="WH-like_DNA-bd_sf"/>
</dbReference>
<protein>
    <submittedName>
        <fullName evidence="2">Sigma-70-like protein</fullName>
    </submittedName>
</protein>
<dbReference type="GO" id="GO:0006352">
    <property type="term" value="P:DNA-templated transcription initiation"/>
    <property type="evidence" value="ECO:0007669"/>
    <property type="project" value="InterPro"/>
</dbReference>
<evidence type="ECO:0000313" key="3">
    <source>
        <dbReference type="Proteomes" id="UP000282454"/>
    </source>
</evidence>
<dbReference type="AlphaFoldDB" id="A0A421B572"/>
<organism evidence="2 3">
    <name type="scientific">Actinokineospora cianjurensis</name>
    <dbReference type="NCBI Taxonomy" id="585224"/>
    <lineage>
        <taxon>Bacteria</taxon>
        <taxon>Bacillati</taxon>
        <taxon>Actinomycetota</taxon>
        <taxon>Actinomycetes</taxon>
        <taxon>Pseudonocardiales</taxon>
        <taxon>Pseudonocardiaceae</taxon>
        <taxon>Actinokineospora</taxon>
    </lineage>
</organism>
<evidence type="ECO:0000313" key="2">
    <source>
        <dbReference type="EMBL" id="RLK59602.1"/>
    </source>
</evidence>
<dbReference type="SUPFAM" id="SSF88659">
    <property type="entry name" value="Sigma3 and sigma4 domains of RNA polymerase sigma factors"/>
    <property type="match status" value="1"/>
</dbReference>
<dbReference type="Pfam" id="PF04545">
    <property type="entry name" value="Sigma70_r4"/>
    <property type="match status" value="1"/>
</dbReference>
<dbReference type="Gene3D" id="1.10.10.10">
    <property type="entry name" value="Winged helix-like DNA-binding domain superfamily/Winged helix DNA-binding domain"/>
    <property type="match status" value="1"/>
</dbReference>
<dbReference type="CDD" id="cd06171">
    <property type="entry name" value="Sigma70_r4"/>
    <property type="match status" value="1"/>
</dbReference>